<evidence type="ECO:0000313" key="2">
    <source>
        <dbReference type="WBParaSite" id="RSKR_0001162800.1"/>
    </source>
</evidence>
<sequence length="76" mass="9077">MGQSVMDSEDQGILDLYHEVDHKSLDLNKVFVKVKDSVSKWVNGALEEYTKSYEDKLKDVIKRIEMEQFNDRYYER</sequence>
<name>A0AC35UH96_9BILA</name>
<dbReference type="WBParaSite" id="RSKR_0001162800.1">
    <property type="protein sequence ID" value="RSKR_0001162800.1"/>
    <property type="gene ID" value="RSKR_0001162800"/>
</dbReference>
<reference evidence="2" key="1">
    <citation type="submission" date="2016-11" db="UniProtKB">
        <authorList>
            <consortium name="WormBaseParasite"/>
        </authorList>
    </citation>
    <scope>IDENTIFICATION</scope>
    <source>
        <strain evidence="2">KR3021</strain>
    </source>
</reference>
<dbReference type="Proteomes" id="UP000095286">
    <property type="component" value="Unplaced"/>
</dbReference>
<organism evidence="1 2">
    <name type="scientific">Rhabditophanes sp. KR3021</name>
    <dbReference type="NCBI Taxonomy" id="114890"/>
    <lineage>
        <taxon>Eukaryota</taxon>
        <taxon>Metazoa</taxon>
        <taxon>Ecdysozoa</taxon>
        <taxon>Nematoda</taxon>
        <taxon>Chromadorea</taxon>
        <taxon>Rhabditida</taxon>
        <taxon>Tylenchina</taxon>
        <taxon>Panagrolaimomorpha</taxon>
        <taxon>Strongyloidoidea</taxon>
        <taxon>Alloionematidae</taxon>
        <taxon>Rhabditophanes</taxon>
    </lineage>
</organism>
<accession>A0AC35UH96</accession>
<proteinExistence type="predicted"/>
<protein>
    <submittedName>
        <fullName evidence="2">Rx_N domain-containing protein</fullName>
    </submittedName>
</protein>
<evidence type="ECO:0000313" key="1">
    <source>
        <dbReference type="Proteomes" id="UP000095286"/>
    </source>
</evidence>